<organism evidence="2 3">
    <name type="scientific">Acrobeloides nanus</name>
    <dbReference type="NCBI Taxonomy" id="290746"/>
    <lineage>
        <taxon>Eukaryota</taxon>
        <taxon>Metazoa</taxon>
        <taxon>Ecdysozoa</taxon>
        <taxon>Nematoda</taxon>
        <taxon>Chromadorea</taxon>
        <taxon>Rhabditida</taxon>
        <taxon>Tylenchina</taxon>
        <taxon>Cephalobomorpha</taxon>
        <taxon>Cephaloboidea</taxon>
        <taxon>Cephalobidae</taxon>
        <taxon>Acrobeloides</taxon>
    </lineage>
</organism>
<dbReference type="Proteomes" id="UP000887540">
    <property type="component" value="Unplaced"/>
</dbReference>
<feature type="signal peptide" evidence="1">
    <location>
        <begin position="1"/>
        <end position="16"/>
    </location>
</feature>
<evidence type="ECO:0000313" key="2">
    <source>
        <dbReference type="Proteomes" id="UP000887540"/>
    </source>
</evidence>
<name>A0A914DNA1_9BILA</name>
<keyword evidence="1" id="KW-0732">Signal</keyword>
<evidence type="ECO:0000256" key="1">
    <source>
        <dbReference type="SAM" id="SignalP"/>
    </source>
</evidence>
<keyword evidence="2" id="KW-1185">Reference proteome</keyword>
<evidence type="ECO:0000313" key="3">
    <source>
        <dbReference type="WBParaSite" id="ACRNAN_scaffold2998.g29167.t1"/>
    </source>
</evidence>
<proteinExistence type="predicted"/>
<sequence length="344" mass="40385">MIRQFLFLFITPLVLGYLKPKATFPNRPECLKSSHGLIDSTQEIYFPYEDPWKNYNNRNYWEYSQQNTTLLKELKFLRYAQDMIDNGCKSLEKPNTEAGNRIPPKSENFGLDCYIRKMFDQPIPNHLLSRWEPQLAKCANKVMQLSEQMFQQAQFDRVVTSACKETVNYYSYQPCEPSVYSDEASYIMSWSKCKNTHFIKRECIDAVNSRISLIARNERLLNRLLFSQCTSELDFYDCAPNNSNSYIQPIDMLTCLVDGYYNYSKKKSVPSLFGSMDFEDYIKVDVMFKSSCQLEMRSSANRFFEEPRLTPNLMMDCAQILNACYELGLQKDTEIVHCLMYMKL</sequence>
<dbReference type="AlphaFoldDB" id="A0A914DNA1"/>
<reference evidence="3" key="1">
    <citation type="submission" date="2022-11" db="UniProtKB">
        <authorList>
            <consortium name="WormBaseParasite"/>
        </authorList>
    </citation>
    <scope>IDENTIFICATION</scope>
</reference>
<feature type="chain" id="PRO_5037963313" evidence="1">
    <location>
        <begin position="17"/>
        <end position="344"/>
    </location>
</feature>
<dbReference type="WBParaSite" id="ACRNAN_scaffold2998.g29167.t1">
    <property type="protein sequence ID" value="ACRNAN_scaffold2998.g29167.t1"/>
    <property type="gene ID" value="ACRNAN_scaffold2998.g29167"/>
</dbReference>
<accession>A0A914DNA1</accession>
<protein>
    <submittedName>
        <fullName evidence="3">DUF19 domain-containing protein</fullName>
    </submittedName>
</protein>